<name>A0ACC1DHT5_9NEOP</name>
<keyword evidence="2" id="KW-1185">Reference proteome</keyword>
<proteinExistence type="predicted"/>
<protein>
    <submittedName>
        <fullName evidence="1">Uncharacterized protein</fullName>
    </submittedName>
</protein>
<dbReference type="EMBL" id="CM034388">
    <property type="protein sequence ID" value="KAJ0183465.1"/>
    <property type="molecule type" value="Genomic_DNA"/>
</dbReference>
<reference evidence="1 2" key="1">
    <citation type="journal article" date="2021" name="Front. Genet.">
        <title>Chromosome-Level Genome Assembly Reveals Significant Gene Expansion in the Toll and IMD Signaling Pathways of Dendrolimus kikuchii.</title>
        <authorList>
            <person name="Zhou J."/>
            <person name="Wu P."/>
            <person name="Xiong Z."/>
            <person name="Liu N."/>
            <person name="Zhao N."/>
            <person name="Ji M."/>
            <person name="Qiu Y."/>
            <person name="Yang B."/>
        </authorList>
    </citation>
    <scope>NUCLEOTIDE SEQUENCE [LARGE SCALE GENOMIC DNA]</scope>
    <source>
        <strain evidence="1">Ann1</strain>
    </source>
</reference>
<organism evidence="1 2">
    <name type="scientific">Dendrolimus kikuchii</name>
    <dbReference type="NCBI Taxonomy" id="765133"/>
    <lineage>
        <taxon>Eukaryota</taxon>
        <taxon>Metazoa</taxon>
        <taxon>Ecdysozoa</taxon>
        <taxon>Arthropoda</taxon>
        <taxon>Hexapoda</taxon>
        <taxon>Insecta</taxon>
        <taxon>Pterygota</taxon>
        <taxon>Neoptera</taxon>
        <taxon>Endopterygota</taxon>
        <taxon>Lepidoptera</taxon>
        <taxon>Glossata</taxon>
        <taxon>Ditrysia</taxon>
        <taxon>Bombycoidea</taxon>
        <taxon>Lasiocampidae</taxon>
        <taxon>Dendrolimus</taxon>
    </lineage>
</organism>
<evidence type="ECO:0000313" key="1">
    <source>
        <dbReference type="EMBL" id="KAJ0183465.1"/>
    </source>
</evidence>
<gene>
    <name evidence="1" type="ORF">K1T71_001441</name>
</gene>
<accession>A0ACC1DHT5</accession>
<dbReference type="Proteomes" id="UP000824533">
    <property type="component" value="Linkage Group LG02"/>
</dbReference>
<evidence type="ECO:0000313" key="2">
    <source>
        <dbReference type="Proteomes" id="UP000824533"/>
    </source>
</evidence>
<comment type="caution">
    <text evidence="1">The sequence shown here is derived from an EMBL/GenBank/DDBJ whole genome shotgun (WGS) entry which is preliminary data.</text>
</comment>
<sequence length="469" mass="53364">MVVVRSFNDIFNEINLNSTVNLPLLKEHGLKINYCKGQIETTYRCPKLPLPFAKSEVYNAEICAWRRLTLENESCKAVYEVTFDVEGSNFEFKAGDTIGILPCNIPREVEAVLNHLDLRTQADTPYHLTVNNSIKGCKIPPHIPVQSTLRHVLSFSVDLRAVLKKLFLLALSKYTKDENERKILEFLCSKEGATSYHTHILNKNLTLTDIFQIFKTCKPPVEILLANLPRLLPRTYSIVNTGLSDPNLIKICFSVMSIGNNTKGLTTGWLEQLINKESDIDSVLKNLDINQKDNKVPIYLRKNISGFSLPVHLEKPMLFIGPGTGVAPYLGFLEEISFYKKIDSDAKIGEIWLYFGCRDANLDFIYKKELYEYLNKGILNKMSTAFSRMEDSKFKYVQDALINDGQNIVKLIKDGAHIFICGDLKTMAGEVKDILVNSLVKYDGKSKEEAEKYISDMQKDNRYLIDAWC</sequence>